<dbReference type="GO" id="GO:0008270">
    <property type="term" value="F:zinc ion binding"/>
    <property type="evidence" value="ECO:0007669"/>
    <property type="project" value="UniProtKB-KW"/>
</dbReference>
<dbReference type="GO" id="GO:0005667">
    <property type="term" value="C:transcription regulator complex"/>
    <property type="evidence" value="ECO:0007669"/>
    <property type="project" value="TreeGrafter"/>
</dbReference>
<dbReference type="GO" id="GO:0000981">
    <property type="term" value="F:DNA-binding transcription factor activity, RNA polymerase II-specific"/>
    <property type="evidence" value="ECO:0007669"/>
    <property type="project" value="TreeGrafter"/>
</dbReference>
<evidence type="ECO:0000256" key="9">
    <source>
        <dbReference type="ARBA" id="ARBA00023163"/>
    </source>
</evidence>
<keyword evidence="6 11" id="KW-0863">Zinc-finger</keyword>
<evidence type="ECO:0000256" key="11">
    <source>
        <dbReference type="PROSITE-ProRule" id="PRU00042"/>
    </source>
</evidence>
<evidence type="ECO:0000256" key="10">
    <source>
        <dbReference type="ARBA" id="ARBA00023242"/>
    </source>
</evidence>
<evidence type="ECO:0000256" key="7">
    <source>
        <dbReference type="ARBA" id="ARBA00022833"/>
    </source>
</evidence>
<keyword evidence="10" id="KW-0539">Nucleus</keyword>
<evidence type="ECO:0000313" key="16">
    <source>
        <dbReference type="WBParaSite" id="maker-uti_cns_0007102-snap-gene-0.7-mRNA-1"/>
    </source>
</evidence>
<feature type="compositionally biased region" description="Basic residues" evidence="12">
    <location>
        <begin position="115"/>
        <end position="129"/>
    </location>
</feature>
<dbReference type="Pfam" id="PF00096">
    <property type="entry name" value="zf-C2H2"/>
    <property type="match status" value="2"/>
</dbReference>
<evidence type="ECO:0000256" key="6">
    <source>
        <dbReference type="ARBA" id="ARBA00022771"/>
    </source>
</evidence>
<dbReference type="Gene3D" id="3.30.160.60">
    <property type="entry name" value="Classic Zinc Finger"/>
    <property type="match status" value="2"/>
</dbReference>
<evidence type="ECO:0000256" key="5">
    <source>
        <dbReference type="ARBA" id="ARBA00022737"/>
    </source>
</evidence>
<feature type="region of interest" description="Disordered" evidence="12">
    <location>
        <begin position="98"/>
        <end position="170"/>
    </location>
</feature>
<comment type="similarity">
    <text evidence="3">Belongs to the krueppel C2H2-type zinc-finger protein family.</text>
</comment>
<dbReference type="InterPro" id="IPR013087">
    <property type="entry name" value="Znf_C2H2_type"/>
</dbReference>
<dbReference type="PANTHER" id="PTHR14003">
    <property type="entry name" value="TRANSCRIPTIONAL REPRESSOR PROTEIN YY"/>
    <property type="match status" value="1"/>
</dbReference>
<feature type="domain" description="C2H2-type" evidence="13">
    <location>
        <begin position="398"/>
        <end position="421"/>
    </location>
</feature>
<comment type="subcellular location">
    <subcellularLocation>
        <location evidence="2">Nucleus</location>
    </subcellularLocation>
</comment>
<evidence type="ECO:0000256" key="1">
    <source>
        <dbReference type="ARBA" id="ARBA00003767"/>
    </source>
</evidence>
<organism evidence="14 15">
    <name type="scientific">Macrostomum lignano</name>
    <dbReference type="NCBI Taxonomy" id="282301"/>
    <lineage>
        <taxon>Eukaryota</taxon>
        <taxon>Metazoa</taxon>
        <taxon>Spiralia</taxon>
        <taxon>Lophotrochozoa</taxon>
        <taxon>Platyhelminthes</taxon>
        <taxon>Rhabditophora</taxon>
        <taxon>Macrostomorpha</taxon>
        <taxon>Macrostomida</taxon>
        <taxon>Macrostomidae</taxon>
        <taxon>Macrostomum</taxon>
    </lineage>
</organism>
<dbReference type="PROSITE" id="PS00028">
    <property type="entry name" value="ZINC_FINGER_C2H2_1"/>
    <property type="match status" value="2"/>
</dbReference>
<evidence type="ECO:0000256" key="12">
    <source>
        <dbReference type="SAM" id="MobiDB-lite"/>
    </source>
</evidence>
<dbReference type="GO" id="GO:0031519">
    <property type="term" value="C:PcG protein complex"/>
    <property type="evidence" value="ECO:0007669"/>
    <property type="project" value="TreeGrafter"/>
</dbReference>
<keyword evidence="7" id="KW-0862">Zinc</keyword>
<accession>A0A1I8FXP1</accession>
<dbReference type="PROSITE" id="PS50157">
    <property type="entry name" value="ZINC_FINGER_C2H2_2"/>
    <property type="match status" value="2"/>
</dbReference>
<dbReference type="SMART" id="SM00355">
    <property type="entry name" value="ZnF_C2H2"/>
    <property type="match status" value="2"/>
</dbReference>
<protein>
    <submittedName>
        <fullName evidence="15 16">C2H2-type domain-containing protein</fullName>
    </submittedName>
</protein>
<evidence type="ECO:0000313" key="14">
    <source>
        <dbReference type="Proteomes" id="UP000095280"/>
    </source>
</evidence>
<feature type="domain" description="C2H2-type" evidence="13">
    <location>
        <begin position="370"/>
        <end position="397"/>
    </location>
</feature>
<dbReference type="PANTHER" id="PTHR14003:SF19">
    <property type="entry name" value="YY2 TRANSCRIPTION FACTOR"/>
    <property type="match status" value="1"/>
</dbReference>
<evidence type="ECO:0000256" key="4">
    <source>
        <dbReference type="ARBA" id="ARBA00022723"/>
    </source>
</evidence>
<dbReference type="GO" id="GO:0000978">
    <property type="term" value="F:RNA polymerase II cis-regulatory region sequence-specific DNA binding"/>
    <property type="evidence" value="ECO:0007669"/>
    <property type="project" value="TreeGrafter"/>
</dbReference>
<dbReference type="FunFam" id="3.30.160.60:FF:000060">
    <property type="entry name" value="zinc finger protein 436"/>
    <property type="match status" value="1"/>
</dbReference>
<dbReference type="Proteomes" id="UP000095280">
    <property type="component" value="Unplaced"/>
</dbReference>
<dbReference type="FunFam" id="3.30.160.60:FF:000446">
    <property type="entry name" value="Zinc finger protein"/>
    <property type="match status" value="1"/>
</dbReference>
<keyword evidence="4" id="KW-0479">Metal-binding</keyword>
<evidence type="ECO:0000313" key="15">
    <source>
        <dbReference type="WBParaSite" id="maker-uti_cns_0000299-snap-gene-0.5-mRNA-1"/>
    </source>
</evidence>
<keyword evidence="5" id="KW-0677">Repeat</keyword>
<comment type="function">
    <text evidence="1">May be involved in transcriptional regulation.</text>
</comment>
<dbReference type="AlphaFoldDB" id="A0A1I8FXP1"/>
<dbReference type="STRING" id="282301.A0A1I8FXP1"/>
<dbReference type="SUPFAM" id="SSF57667">
    <property type="entry name" value="beta-beta-alpha zinc fingers"/>
    <property type="match status" value="1"/>
</dbReference>
<dbReference type="InterPro" id="IPR036236">
    <property type="entry name" value="Znf_C2H2_sf"/>
</dbReference>
<feature type="compositionally biased region" description="Low complexity" evidence="12">
    <location>
        <begin position="98"/>
        <end position="114"/>
    </location>
</feature>
<dbReference type="WBParaSite" id="maker-uti_cns_0000299-snap-gene-0.5-mRNA-1">
    <property type="protein sequence ID" value="maker-uti_cns_0000299-snap-gene-0.5-mRNA-1"/>
    <property type="gene ID" value="maker-uti_cns_0000299-snap-gene-0.5"/>
</dbReference>
<keyword evidence="8" id="KW-0805">Transcription regulation</keyword>
<dbReference type="GO" id="GO:0000785">
    <property type="term" value="C:chromatin"/>
    <property type="evidence" value="ECO:0007669"/>
    <property type="project" value="TreeGrafter"/>
</dbReference>
<evidence type="ECO:0000256" key="2">
    <source>
        <dbReference type="ARBA" id="ARBA00004123"/>
    </source>
</evidence>
<name>A0A1I8FXP1_9PLAT</name>
<proteinExistence type="inferred from homology"/>
<reference evidence="15 16" key="1">
    <citation type="submission" date="2016-11" db="UniProtKB">
        <authorList>
            <consortium name="WormBaseParasite"/>
        </authorList>
    </citation>
    <scope>IDENTIFICATION</scope>
</reference>
<feature type="compositionally biased region" description="Acidic residues" evidence="12">
    <location>
        <begin position="147"/>
        <end position="169"/>
    </location>
</feature>
<keyword evidence="9" id="KW-0804">Transcription</keyword>
<dbReference type="WBParaSite" id="maker-uti_cns_0007102-snap-gene-0.7-mRNA-1">
    <property type="protein sequence ID" value="maker-uti_cns_0007102-snap-gene-0.7-mRNA-1"/>
    <property type="gene ID" value="maker-uti_cns_0007102-snap-gene-0.7"/>
</dbReference>
<dbReference type="OrthoDB" id="9439903at2759"/>
<keyword evidence="14" id="KW-1185">Reference proteome</keyword>
<evidence type="ECO:0000259" key="13">
    <source>
        <dbReference type="PROSITE" id="PS50157"/>
    </source>
</evidence>
<evidence type="ECO:0000256" key="8">
    <source>
        <dbReference type="ARBA" id="ARBA00023015"/>
    </source>
</evidence>
<evidence type="ECO:0000256" key="3">
    <source>
        <dbReference type="ARBA" id="ARBA00006991"/>
    </source>
</evidence>
<dbReference type="WBParaSite" id="maker-uti_cns_0045858-snap-gene-0.8-mRNA-1">
    <property type="protein sequence ID" value="maker-uti_cns_0045858-snap-gene-0.8-mRNA-1"/>
    <property type="gene ID" value="maker-uti_cns_0045858-snap-gene-0.8"/>
</dbReference>
<sequence length="441" mass="47917">MCSTTKPLEQMSQTLQSSVSRICSKHFEFEECLTIIGAICINIDNAQSDVLIKFNECITKADLYRMAREDNSGGNEYAAVAEKIVLSSQLLAAIQQAQADQPAETASNSNTNSSNKRKRKRSNPHRRKQQQQLVVLNHHADVSGSDGLDDGDLDDDDEANNDVEEEEADCQAAVDRQQFEYDADEHESDGELSPAGQLQMNLEAPPVEDAANIDEVDAAAVELEQRAQRIGNGRARAGPMAIRLIDDHRNDKNGDNDDDIEYLGESVDDTKAGFYPTILLQPPAAAAPTSSAAQQSATSAGNCSIIRLQQPQPPQPSIKLTLSLGDLGGIGGVAGAAGGGGGGVTTPATAECDLRALNNQLKGALGTKVFKCAYCGKSFNRKFCLERHERLHTGVRPYACQICGERYIRLEDQKRHMRSAHPHDFMNYMDEEELPTTTSPV</sequence>